<feature type="compositionally biased region" description="Low complexity" evidence="4">
    <location>
        <begin position="963"/>
        <end position="972"/>
    </location>
</feature>
<proteinExistence type="predicted"/>
<evidence type="ECO:0000256" key="4">
    <source>
        <dbReference type="SAM" id="MobiDB-lite"/>
    </source>
</evidence>
<feature type="region of interest" description="Disordered" evidence="4">
    <location>
        <begin position="200"/>
        <end position="310"/>
    </location>
</feature>
<keyword evidence="7" id="KW-1185">Reference proteome</keyword>
<feature type="compositionally biased region" description="Low complexity" evidence="4">
    <location>
        <begin position="714"/>
        <end position="733"/>
    </location>
</feature>
<feature type="region of interest" description="Disordered" evidence="4">
    <location>
        <begin position="1005"/>
        <end position="1033"/>
    </location>
</feature>
<evidence type="ECO:0000256" key="3">
    <source>
        <dbReference type="PROSITE-ProRule" id="PRU00267"/>
    </source>
</evidence>
<dbReference type="SMART" id="SM00398">
    <property type="entry name" value="HMG"/>
    <property type="match status" value="1"/>
</dbReference>
<sequence>MPPIREHTILYTFLGDEDDAEEENARRRLEEEEEEDEGEDAGGGGVNYVVEDDDEEEEEFDADMPPLVDGPPPGLSHQQAQESMMSSFDLTGLAFPATSPFAAPTLIMNASSADGAVEDSGVARGTRGSKAAVRRTGSYIPRPPNAFILFRSSFIRSQNVPGRVEGNHSTLSKIIGKYWHALPPSERARWEDKARAAQAEHRRRYPDWRFRPGNGKNAFIVDGPNTAGGSSSAKTKHPKSRRRRKGRIKDGGGGDPDDDEPDADGPTFGIGFGANAARAGGSDGEDAANVQHARDRKGKGKARARKGPAVSGDDFVFEGVQVQEGDDGGVGMDKGKEKMRDVGEGEGQLGWESENRILQARRDEERERERVRRAAEEEARCAKITDLLVEGKTGRALESAVEEWERDMRAGGSLMEVTALAPALEVEREAGRISRGREIGRGRTHVLKEGRKPRRRTTKTNSIQLRLEDASSTFPQTPPSSSFPAPPPSSSSPRLDFELEYFDEPPISPMYSSSPEATATAAGGMSPFPPSPYSPSFPPPSPYMTGSSPMRSPYLTASPLRSPYLQHSTAASASVSPIPSSAAAASPPTPAASTTCTTETPTPNVSHLMLPPLTHMYKRSLSAPCGERNACPPQAQPSMSLPFPLSPAGVDSNIGTGAVMSPSPLAAPPIMGLPNLPHPGLGGGVRGAYQQVQQAPYAPTHARRDTVSFPLVQSRSPYPSPSMASSSSAPAIVPPMHIYPQQIHTRRESISFPVSPSSSSSFSSPSLSPYISPPNSAGPLTTSPTHTSHGSVFPPSRLRVRTTRYPRRDTVSFPLGRSSGTSSSSTETGAVSMGHTLDFGTVQMRTRGAYTYPSPYHPLPDVAVNIPVPVPVTDTVGPGPGPAPRYGGMGGASSWWERARGEDALSGHGGALHHQTNVGAADDVDAGWADGGVGSFAAPLPAPSPSPPLKVDAGNSCAYGVPAPASSASSGHQGAGGGAHNPLSAPSAISSFSSLSGWAGDSGMVPPSSAPATTLSFHPPPVVGSSEDGFPSPEMMQMPMRTSGWYQAPGWENSIQGQGMTTEDGAWEGSSSWSGPVRSGYAPLPVSQVNRKIAPWAVGPTEMRDDAGGWGSASG</sequence>
<evidence type="ECO:0000313" key="6">
    <source>
        <dbReference type="EMBL" id="KAK6980765.1"/>
    </source>
</evidence>
<comment type="caution">
    <text evidence="6">The sequence shown here is derived from an EMBL/GenBank/DDBJ whole genome shotgun (WGS) entry which is preliminary data.</text>
</comment>
<feature type="compositionally biased region" description="Basic and acidic residues" evidence="4">
    <location>
        <begin position="200"/>
        <end position="210"/>
    </location>
</feature>
<dbReference type="PANTHER" id="PTHR45789:SF2">
    <property type="entry name" value="FI18025P1"/>
    <property type="match status" value="1"/>
</dbReference>
<accession>A0AAV9ZEP3</accession>
<feature type="region of interest" description="Disordered" evidence="4">
    <location>
        <begin position="712"/>
        <end position="733"/>
    </location>
</feature>
<feature type="compositionally biased region" description="Low complexity" evidence="4">
    <location>
        <begin position="470"/>
        <end position="483"/>
    </location>
</feature>
<dbReference type="PROSITE" id="PS50118">
    <property type="entry name" value="HMG_BOX_2"/>
    <property type="match status" value="1"/>
</dbReference>
<dbReference type="InterPro" id="IPR051356">
    <property type="entry name" value="SOX/SOX-like_TF"/>
</dbReference>
<name>A0AAV9ZEP3_9AGAR</name>
<protein>
    <recommendedName>
        <fullName evidence="5">HMG box domain-containing protein</fullName>
    </recommendedName>
</protein>
<feature type="region of interest" description="Disordered" evidence="4">
    <location>
        <begin position="1"/>
        <end position="64"/>
    </location>
</feature>
<feature type="compositionally biased region" description="Acidic residues" evidence="4">
    <location>
        <begin position="50"/>
        <end position="62"/>
    </location>
</feature>
<keyword evidence="2 3" id="KW-0539">Nucleus</keyword>
<evidence type="ECO:0000256" key="2">
    <source>
        <dbReference type="ARBA" id="ARBA00023242"/>
    </source>
</evidence>
<dbReference type="CDD" id="cd01389">
    <property type="entry name" value="HMG-box_ROX1-like"/>
    <property type="match status" value="1"/>
</dbReference>
<dbReference type="InterPro" id="IPR036910">
    <property type="entry name" value="HMG_box_dom_sf"/>
</dbReference>
<feature type="region of interest" description="Disordered" evidence="4">
    <location>
        <begin position="963"/>
        <end position="982"/>
    </location>
</feature>
<dbReference type="Pfam" id="PF00505">
    <property type="entry name" value="HMG_box"/>
    <property type="match status" value="1"/>
</dbReference>
<dbReference type="AlphaFoldDB" id="A0AAV9ZEP3"/>
<evidence type="ECO:0000313" key="7">
    <source>
        <dbReference type="Proteomes" id="UP001362999"/>
    </source>
</evidence>
<feature type="region of interest" description="Disordered" evidence="4">
    <location>
        <begin position="448"/>
        <end position="526"/>
    </location>
</feature>
<feature type="compositionally biased region" description="Low complexity" evidence="4">
    <location>
        <begin position="816"/>
        <end position="829"/>
    </location>
</feature>
<dbReference type="GO" id="GO:0005634">
    <property type="term" value="C:nucleus"/>
    <property type="evidence" value="ECO:0007669"/>
    <property type="project" value="UniProtKB-UniRule"/>
</dbReference>
<dbReference type="Gene3D" id="1.10.30.10">
    <property type="entry name" value="High mobility group box domain"/>
    <property type="match status" value="1"/>
</dbReference>
<dbReference type="PANTHER" id="PTHR45789">
    <property type="entry name" value="FI18025P1"/>
    <property type="match status" value="1"/>
</dbReference>
<dbReference type="EMBL" id="JAWWNJ010000157">
    <property type="protein sequence ID" value="KAK6980765.1"/>
    <property type="molecule type" value="Genomic_DNA"/>
</dbReference>
<evidence type="ECO:0000256" key="1">
    <source>
        <dbReference type="ARBA" id="ARBA00023125"/>
    </source>
</evidence>
<keyword evidence="1 3" id="KW-0238">DNA-binding</keyword>
<feature type="compositionally biased region" description="Basic residues" evidence="4">
    <location>
        <begin position="294"/>
        <end position="306"/>
    </location>
</feature>
<feature type="region of interest" description="Disordered" evidence="4">
    <location>
        <begin position="750"/>
        <end position="832"/>
    </location>
</feature>
<feature type="compositionally biased region" description="Acidic residues" evidence="4">
    <location>
        <begin position="31"/>
        <end position="40"/>
    </location>
</feature>
<dbReference type="InterPro" id="IPR009071">
    <property type="entry name" value="HMG_box_dom"/>
</dbReference>
<feature type="DNA-binding region" description="HMG box" evidence="3">
    <location>
        <begin position="140"/>
        <end position="209"/>
    </location>
</feature>
<organism evidence="6 7">
    <name type="scientific">Favolaschia claudopus</name>
    <dbReference type="NCBI Taxonomy" id="2862362"/>
    <lineage>
        <taxon>Eukaryota</taxon>
        <taxon>Fungi</taxon>
        <taxon>Dikarya</taxon>
        <taxon>Basidiomycota</taxon>
        <taxon>Agaricomycotina</taxon>
        <taxon>Agaricomycetes</taxon>
        <taxon>Agaricomycetidae</taxon>
        <taxon>Agaricales</taxon>
        <taxon>Marasmiineae</taxon>
        <taxon>Mycenaceae</taxon>
        <taxon>Favolaschia</taxon>
    </lineage>
</organism>
<feature type="region of interest" description="Disordered" evidence="4">
    <location>
        <begin position="578"/>
        <end position="605"/>
    </location>
</feature>
<feature type="compositionally biased region" description="Basic residues" evidence="4">
    <location>
        <begin position="234"/>
        <end position="247"/>
    </location>
</feature>
<dbReference type="GO" id="GO:0000978">
    <property type="term" value="F:RNA polymerase II cis-regulatory region sequence-specific DNA binding"/>
    <property type="evidence" value="ECO:0007669"/>
    <property type="project" value="TreeGrafter"/>
</dbReference>
<evidence type="ECO:0000259" key="5">
    <source>
        <dbReference type="PROSITE" id="PS50118"/>
    </source>
</evidence>
<gene>
    <name evidence="6" type="ORF">R3P38DRAFT_468185</name>
</gene>
<dbReference type="SUPFAM" id="SSF47095">
    <property type="entry name" value="HMG-box"/>
    <property type="match status" value="1"/>
</dbReference>
<dbReference type="Proteomes" id="UP001362999">
    <property type="component" value="Unassembled WGS sequence"/>
</dbReference>
<reference evidence="6 7" key="1">
    <citation type="journal article" date="2024" name="J Genomics">
        <title>Draft genome sequencing and assembly of Favolaschia claudopus CIRM-BRFM 2984 isolated from oak limbs.</title>
        <authorList>
            <person name="Navarro D."/>
            <person name="Drula E."/>
            <person name="Chaduli D."/>
            <person name="Cazenave R."/>
            <person name="Ahrendt S."/>
            <person name="Wang J."/>
            <person name="Lipzen A."/>
            <person name="Daum C."/>
            <person name="Barry K."/>
            <person name="Grigoriev I.V."/>
            <person name="Favel A."/>
            <person name="Rosso M.N."/>
            <person name="Martin F."/>
        </authorList>
    </citation>
    <scope>NUCLEOTIDE SEQUENCE [LARGE SCALE GENOMIC DNA]</scope>
    <source>
        <strain evidence="6 7">CIRM-BRFM 2984</strain>
    </source>
</reference>
<feature type="compositionally biased region" description="Polar residues" evidence="4">
    <location>
        <begin position="778"/>
        <end position="790"/>
    </location>
</feature>
<feature type="compositionally biased region" description="Low complexity" evidence="4">
    <location>
        <begin position="750"/>
        <end position="775"/>
    </location>
</feature>
<feature type="domain" description="HMG box" evidence="5">
    <location>
        <begin position="140"/>
        <end position="209"/>
    </location>
</feature>
<dbReference type="GO" id="GO:0000981">
    <property type="term" value="F:DNA-binding transcription factor activity, RNA polymerase II-specific"/>
    <property type="evidence" value="ECO:0007669"/>
    <property type="project" value="TreeGrafter"/>
</dbReference>
<feature type="compositionally biased region" description="Low complexity" evidence="4">
    <location>
        <begin position="578"/>
        <end position="603"/>
    </location>
</feature>